<dbReference type="InterPro" id="IPR004541">
    <property type="entry name" value="Transl_elong_EFTu/EF1A_bac/org"/>
</dbReference>
<dbReference type="Pfam" id="PF00009">
    <property type="entry name" value="GTP_EFTU"/>
    <property type="match status" value="1"/>
</dbReference>
<dbReference type="InterPro" id="IPR005225">
    <property type="entry name" value="Small_GTP-bd"/>
</dbReference>
<dbReference type="SUPFAM" id="SSF50447">
    <property type="entry name" value="Translation proteins"/>
    <property type="match status" value="1"/>
</dbReference>
<dbReference type="InterPro" id="IPR004161">
    <property type="entry name" value="EFTu-like_2"/>
</dbReference>
<dbReference type="EMBL" id="JACHXG010000003">
    <property type="protein sequence ID" value="MBB3088897.1"/>
    <property type="molecule type" value="Genomic_DNA"/>
</dbReference>
<accession>A0A7W5A3A1</accession>
<dbReference type="EC" id="3.6.5.3" evidence="10"/>
<dbReference type="RefSeq" id="WP_183544399.1">
    <property type="nucleotide sequence ID" value="NZ_BMQT01000003.1"/>
</dbReference>
<dbReference type="PANTHER" id="PTHR43721:SF22">
    <property type="entry name" value="ELONGATION FACTOR TU, MITOCHONDRIAL"/>
    <property type="match status" value="1"/>
</dbReference>
<dbReference type="GO" id="GO:0003924">
    <property type="term" value="F:GTPase activity"/>
    <property type="evidence" value="ECO:0007669"/>
    <property type="project" value="UniProtKB-UniRule"/>
</dbReference>
<keyword evidence="6 10" id="KW-0460">Magnesium</keyword>
<dbReference type="Proteomes" id="UP000577707">
    <property type="component" value="Unassembled WGS sequence"/>
</dbReference>
<dbReference type="Gene3D" id="3.40.50.300">
    <property type="entry name" value="P-loop containing nucleotide triphosphate hydrolases"/>
    <property type="match status" value="1"/>
</dbReference>
<keyword evidence="3 10" id="KW-0547">Nucleotide-binding</keyword>
<keyword evidence="10" id="KW-0479">Metal-binding</keyword>
<evidence type="ECO:0000259" key="11">
    <source>
        <dbReference type="PROSITE" id="PS51722"/>
    </source>
</evidence>
<keyword evidence="4 10" id="KW-0251">Elongation factor</keyword>
<dbReference type="CDD" id="cd01884">
    <property type="entry name" value="EF_Tu"/>
    <property type="match status" value="1"/>
</dbReference>
<dbReference type="Pfam" id="PF03143">
    <property type="entry name" value="GTP_EFTU_D3"/>
    <property type="match status" value="1"/>
</dbReference>
<feature type="domain" description="Tr-type G" evidence="11">
    <location>
        <begin position="10"/>
        <end position="206"/>
    </location>
</feature>
<dbReference type="InterPro" id="IPR009000">
    <property type="entry name" value="Transl_B-barrel_sf"/>
</dbReference>
<dbReference type="NCBIfam" id="NF009372">
    <property type="entry name" value="PRK12735.1"/>
    <property type="match status" value="1"/>
</dbReference>
<keyword evidence="7 10" id="KW-0648">Protein biosynthesis</keyword>
<dbReference type="InterPro" id="IPR050055">
    <property type="entry name" value="EF-Tu_GTPase"/>
</dbReference>
<name>A0A7W5A3A1_9ACTN</name>
<dbReference type="GO" id="GO:0003746">
    <property type="term" value="F:translation elongation factor activity"/>
    <property type="evidence" value="ECO:0007669"/>
    <property type="project" value="UniProtKB-UniRule"/>
</dbReference>
<gene>
    <name evidence="10" type="primary">tuf</name>
    <name evidence="12" type="ORF">FHS12_001838</name>
</gene>
<evidence type="ECO:0000256" key="6">
    <source>
        <dbReference type="ARBA" id="ARBA00022842"/>
    </source>
</evidence>
<evidence type="ECO:0000256" key="2">
    <source>
        <dbReference type="ARBA" id="ARBA00022490"/>
    </source>
</evidence>
<comment type="subcellular location">
    <subcellularLocation>
        <location evidence="10">Cytoplasm</location>
    </subcellularLocation>
</comment>
<feature type="binding site" evidence="10">
    <location>
        <begin position="138"/>
        <end position="141"/>
    </location>
    <ligand>
        <name>GTP</name>
        <dbReference type="ChEBI" id="CHEBI:37565"/>
    </ligand>
</feature>
<dbReference type="InterPro" id="IPR041709">
    <property type="entry name" value="EF-Tu_GTP-bd"/>
</dbReference>
<comment type="subunit">
    <text evidence="10">Monomer.</text>
</comment>
<dbReference type="NCBIfam" id="TIGR00231">
    <property type="entry name" value="small_GTP"/>
    <property type="match status" value="1"/>
</dbReference>
<keyword evidence="2 10" id="KW-0963">Cytoplasm</keyword>
<dbReference type="PANTHER" id="PTHR43721">
    <property type="entry name" value="ELONGATION FACTOR TU-RELATED"/>
    <property type="match status" value="1"/>
</dbReference>
<sequence length="397" mass="43918">MAKAKFERNKPHVNIGTIGHIDHGKTTLTAAISKVLHAKYPDLNPEFAFEDIDKAPEERQRGITISIAHIEYQTESRHYAHVDCPGHADYIKNMITGAAQMDGAILVVAATDGPMPQTKEHVLLARQVGVPSIVVALNKCDMVDDEELIELVEMEVRELLSEYEFPGDDLPVVRVAAYPALQGEEKWMDSVAELMQAVDDYIPTPARETDKPFLMPVEDVFTITGRGTVITGRIERGIVKVGEEVEIVGIRETSQKSTVTGVEMFRKLLDEGQAGENVGLLLRGTKREDVERGMVVIKPGTTTPHTNFEGSVYILSKEEGGRHTPFFNNYRPQFYFRTTDVTGVVTLPEGTEMVMPGDNTEMSVELIQPIAMDEGLKFAIREGGRTVGAGRVTKIIK</sequence>
<feature type="binding site" evidence="10">
    <location>
        <begin position="83"/>
        <end position="87"/>
    </location>
    <ligand>
        <name>GTP</name>
        <dbReference type="ChEBI" id="CHEBI:37565"/>
    </ligand>
</feature>
<dbReference type="InterPro" id="IPR004160">
    <property type="entry name" value="Transl_elong_EFTu/EF1A_C"/>
</dbReference>
<dbReference type="CDD" id="cd03697">
    <property type="entry name" value="EFTU_II"/>
    <property type="match status" value="1"/>
</dbReference>
<dbReference type="SUPFAM" id="SSF50465">
    <property type="entry name" value="EF-Tu/eEF-1alpha/eIF2-gamma C-terminal domain"/>
    <property type="match status" value="1"/>
</dbReference>
<dbReference type="NCBIfam" id="NF009373">
    <property type="entry name" value="PRK12736.1"/>
    <property type="match status" value="1"/>
</dbReference>
<comment type="function">
    <text evidence="10">GTP hydrolase that promotes the GTP-dependent binding of aminoacyl-tRNA to the A-site of ribosomes during protein biosynthesis.</text>
</comment>
<dbReference type="Gene3D" id="2.40.30.10">
    <property type="entry name" value="Translation factors"/>
    <property type="match status" value="2"/>
</dbReference>
<evidence type="ECO:0000256" key="7">
    <source>
        <dbReference type="ARBA" id="ARBA00022917"/>
    </source>
</evidence>
<dbReference type="GO" id="GO:0000287">
    <property type="term" value="F:magnesium ion binding"/>
    <property type="evidence" value="ECO:0007669"/>
    <property type="project" value="UniProtKB-UniRule"/>
</dbReference>
<dbReference type="FunFam" id="2.40.30.10:FF:000001">
    <property type="entry name" value="Elongation factor Tu"/>
    <property type="match status" value="1"/>
</dbReference>
<dbReference type="InterPro" id="IPR027417">
    <property type="entry name" value="P-loop_NTPase"/>
</dbReference>
<evidence type="ECO:0000256" key="3">
    <source>
        <dbReference type="ARBA" id="ARBA00022741"/>
    </source>
</evidence>
<keyword evidence="8 10" id="KW-0342">GTP-binding</keyword>
<evidence type="ECO:0000256" key="1">
    <source>
        <dbReference type="ARBA" id="ARBA00007249"/>
    </source>
</evidence>
<evidence type="ECO:0000313" key="13">
    <source>
        <dbReference type="Proteomes" id="UP000577707"/>
    </source>
</evidence>
<dbReference type="SUPFAM" id="SSF52540">
    <property type="entry name" value="P-loop containing nucleoside triphosphate hydrolases"/>
    <property type="match status" value="1"/>
</dbReference>
<feature type="binding site" evidence="10">
    <location>
        <position position="26"/>
    </location>
    <ligand>
        <name>Mg(2+)</name>
        <dbReference type="ChEBI" id="CHEBI:18420"/>
    </ligand>
</feature>
<feature type="binding site" evidence="10">
    <location>
        <begin position="19"/>
        <end position="26"/>
    </location>
    <ligand>
        <name>GTP</name>
        <dbReference type="ChEBI" id="CHEBI:37565"/>
    </ligand>
</feature>
<reference evidence="12 13" key="1">
    <citation type="submission" date="2020-08" db="EMBL/GenBank/DDBJ databases">
        <title>Genomic Encyclopedia of Type Strains, Phase III (KMG-III): the genomes of soil and plant-associated and newly described type strains.</title>
        <authorList>
            <person name="Whitman W."/>
        </authorList>
    </citation>
    <scope>NUCLEOTIDE SEQUENCE [LARGE SCALE GENOMIC DNA]</scope>
    <source>
        <strain evidence="12 13">CECT 3302</strain>
    </source>
</reference>
<evidence type="ECO:0000256" key="9">
    <source>
        <dbReference type="ARBA" id="ARBA00029554"/>
    </source>
</evidence>
<dbReference type="NCBIfam" id="NF000766">
    <property type="entry name" value="PRK00049.1"/>
    <property type="match status" value="1"/>
</dbReference>
<evidence type="ECO:0000256" key="10">
    <source>
        <dbReference type="HAMAP-Rule" id="MF_00118"/>
    </source>
</evidence>
<evidence type="ECO:0000256" key="5">
    <source>
        <dbReference type="ARBA" id="ARBA00022801"/>
    </source>
</evidence>
<comment type="similarity">
    <text evidence="1 10">Belongs to the TRAFAC class translation factor GTPase superfamily. Classic translation factor GTPase family. EF-Tu/EF-1A subfamily.</text>
</comment>
<dbReference type="InterPro" id="IPR000795">
    <property type="entry name" value="T_Tr_GTP-bd_dom"/>
</dbReference>
<dbReference type="PROSITE" id="PS00301">
    <property type="entry name" value="G_TR_1"/>
    <property type="match status" value="1"/>
</dbReference>
<dbReference type="InterPro" id="IPR031157">
    <property type="entry name" value="G_TR_CS"/>
</dbReference>
<dbReference type="GO" id="GO:0005829">
    <property type="term" value="C:cytosol"/>
    <property type="evidence" value="ECO:0007669"/>
    <property type="project" value="TreeGrafter"/>
</dbReference>
<dbReference type="GO" id="GO:0005525">
    <property type="term" value="F:GTP binding"/>
    <property type="evidence" value="ECO:0007669"/>
    <property type="project" value="UniProtKB-UniRule"/>
</dbReference>
<dbReference type="Pfam" id="PF03144">
    <property type="entry name" value="GTP_EFTU_D2"/>
    <property type="match status" value="1"/>
</dbReference>
<dbReference type="HAMAP" id="MF_00118_B">
    <property type="entry name" value="EF_Tu_B"/>
    <property type="match status" value="1"/>
</dbReference>
<dbReference type="PROSITE" id="PS51722">
    <property type="entry name" value="G_TR_2"/>
    <property type="match status" value="1"/>
</dbReference>
<dbReference type="CDD" id="cd03707">
    <property type="entry name" value="EFTU_III"/>
    <property type="match status" value="1"/>
</dbReference>
<dbReference type="FunFam" id="3.40.50.300:FF:000003">
    <property type="entry name" value="Elongation factor Tu"/>
    <property type="match status" value="1"/>
</dbReference>
<dbReference type="AlphaFoldDB" id="A0A7W5A3A1"/>
<evidence type="ECO:0000256" key="8">
    <source>
        <dbReference type="ARBA" id="ARBA00023134"/>
    </source>
</evidence>
<protein>
    <recommendedName>
        <fullName evidence="9 10">Elongation factor Tu</fullName>
        <shortName evidence="10">EF-Tu</shortName>
        <ecNumber evidence="10">3.6.5.3</ecNumber>
    </recommendedName>
</protein>
<dbReference type="NCBIfam" id="TIGR00485">
    <property type="entry name" value="EF-Tu"/>
    <property type="match status" value="1"/>
</dbReference>
<organism evidence="12 13">
    <name type="scientific">Nocardioides albus</name>
    <dbReference type="NCBI Taxonomy" id="1841"/>
    <lineage>
        <taxon>Bacteria</taxon>
        <taxon>Bacillati</taxon>
        <taxon>Actinomycetota</taxon>
        <taxon>Actinomycetes</taxon>
        <taxon>Propionibacteriales</taxon>
        <taxon>Nocardioidaceae</taxon>
        <taxon>Nocardioides</taxon>
    </lineage>
</organism>
<comment type="catalytic activity">
    <reaction evidence="10">
        <text>GTP + H2O = GDP + phosphate + H(+)</text>
        <dbReference type="Rhea" id="RHEA:19669"/>
        <dbReference type="ChEBI" id="CHEBI:15377"/>
        <dbReference type="ChEBI" id="CHEBI:15378"/>
        <dbReference type="ChEBI" id="CHEBI:37565"/>
        <dbReference type="ChEBI" id="CHEBI:43474"/>
        <dbReference type="ChEBI" id="CHEBI:58189"/>
        <dbReference type="EC" id="3.6.5.3"/>
    </reaction>
</comment>
<proteinExistence type="inferred from homology"/>
<dbReference type="InterPro" id="IPR033720">
    <property type="entry name" value="EFTU_2"/>
</dbReference>
<evidence type="ECO:0000256" key="4">
    <source>
        <dbReference type="ARBA" id="ARBA00022768"/>
    </source>
</evidence>
<evidence type="ECO:0000313" key="12">
    <source>
        <dbReference type="EMBL" id="MBB3088897.1"/>
    </source>
</evidence>
<dbReference type="InterPro" id="IPR009001">
    <property type="entry name" value="Transl_elong_EF1A/Init_IF2_C"/>
</dbReference>
<comment type="caution">
    <text evidence="12">The sequence shown here is derived from an EMBL/GenBank/DDBJ whole genome shotgun (WGS) entry which is preliminary data.</text>
</comment>
<keyword evidence="5 10" id="KW-0378">Hydrolase</keyword>
<keyword evidence="13" id="KW-1185">Reference proteome</keyword>
<dbReference type="PRINTS" id="PR00315">
    <property type="entry name" value="ELONGATNFCT"/>
</dbReference>